<gene>
    <name evidence="2" type="ORF">E2L03_06580</name>
</gene>
<dbReference type="RefSeq" id="WP_134258759.1">
    <property type="nucleotide sequence ID" value="NZ_LDIM01000006.1"/>
</dbReference>
<feature type="transmembrane region" description="Helical" evidence="1">
    <location>
        <begin position="49"/>
        <end position="68"/>
    </location>
</feature>
<evidence type="ECO:0000313" key="2">
    <source>
        <dbReference type="EMBL" id="TES49145.1"/>
    </source>
</evidence>
<proteinExistence type="predicted"/>
<keyword evidence="1" id="KW-0472">Membrane</keyword>
<feature type="transmembrane region" description="Helical" evidence="1">
    <location>
        <begin position="25"/>
        <end position="42"/>
    </location>
</feature>
<name>A0A4Y7WKM3_9BACI</name>
<sequence>MNLLNKLIVGSVPSGLPTLDGVENWGLVVVAQVIGLFVFFLIAKHLARFKIGGIIMTCIVGGIATFVVQNWSQVSGWIEAFIDTF</sequence>
<keyword evidence="1" id="KW-1133">Transmembrane helix</keyword>
<dbReference type="Proteomes" id="UP000298210">
    <property type="component" value="Unassembled WGS sequence"/>
</dbReference>
<evidence type="ECO:0000313" key="3">
    <source>
        <dbReference type="Proteomes" id="UP000298210"/>
    </source>
</evidence>
<keyword evidence="1" id="KW-0812">Transmembrane</keyword>
<comment type="caution">
    <text evidence="2">The sequence shown here is derived from an EMBL/GenBank/DDBJ whole genome shotgun (WGS) entry which is preliminary data.</text>
</comment>
<evidence type="ECO:0000256" key="1">
    <source>
        <dbReference type="SAM" id="Phobius"/>
    </source>
</evidence>
<dbReference type="EMBL" id="SNUX01000002">
    <property type="protein sequence ID" value="TES49145.1"/>
    <property type="molecule type" value="Genomic_DNA"/>
</dbReference>
<reference evidence="2 3" key="1">
    <citation type="submission" date="2019-03" db="EMBL/GenBank/DDBJ databases">
        <authorList>
            <person name="Liu G."/>
        </authorList>
    </citation>
    <scope>NUCLEOTIDE SEQUENCE [LARGE SCALE GENOMIC DNA]</scope>
    <source>
        <strain evidence="2 3">DSM 19099</strain>
    </source>
</reference>
<accession>A0A4Y7WKM3</accession>
<dbReference type="AlphaFoldDB" id="A0A4Y7WKM3"/>
<organism evidence="2 3">
    <name type="scientific">Shouchella lehensis</name>
    <dbReference type="NCBI Taxonomy" id="300825"/>
    <lineage>
        <taxon>Bacteria</taxon>
        <taxon>Bacillati</taxon>
        <taxon>Bacillota</taxon>
        <taxon>Bacilli</taxon>
        <taxon>Bacillales</taxon>
        <taxon>Bacillaceae</taxon>
        <taxon>Shouchella</taxon>
    </lineage>
</organism>
<protein>
    <submittedName>
        <fullName evidence="2">Uncharacterized protein</fullName>
    </submittedName>
</protein>